<protein>
    <submittedName>
        <fullName evidence="1">Uncharacterized protein</fullName>
    </submittedName>
</protein>
<dbReference type="AlphaFoldDB" id="A0A1C6H3M2"/>
<gene>
    <name evidence="1" type="ORF">SAMEA3545359_00659</name>
</gene>
<sequence>MKITPITLPNFAYFESDNVYTGSQQGFRFRVEPQNGQFAACVWYGPYCQEKSEIVASQTFPFDESGRQQAADWLTEQVAAYLQKVSEGTQPDGRRFY</sequence>
<evidence type="ECO:0000313" key="1">
    <source>
        <dbReference type="EMBL" id="SCJ52048.1"/>
    </source>
</evidence>
<accession>A0A1C6H3M2</accession>
<proteinExistence type="predicted"/>
<dbReference type="EMBL" id="FMHG01000001">
    <property type="protein sequence ID" value="SCJ52048.1"/>
    <property type="molecule type" value="Genomic_DNA"/>
</dbReference>
<name>A0A1C6H3M2_9FIRM</name>
<organism evidence="1">
    <name type="scientific">uncultured Anaerotruncus sp</name>
    <dbReference type="NCBI Taxonomy" id="905011"/>
    <lineage>
        <taxon>Bacteria</taxon>
        <taxon>Bacillati</taxon>
        <taxon>Bacillota</taxon>
        <taxon>Clostridia</taxon>
        <taxon>Eubacteriales</taxon>
        <taxon>Oscillospiraceae</taxon>
        <taxon>Anaerotruncus</taxon>
        <taxon>environmental samples</taxon>
    </lineage>
</organism>
<reference evidence="1" key="1">
    <citation type="submission" date="2015-09" db="EMBL/GenBank/DDBJ databases">
        <authorList>
            <consortium name="Pathogen Informatics"/>
        </authorList>
    </citation>
    <scope>NUCLEOTIDE SEQUENCE</scope>
    <source>
        <strain evidence="1">2789STDY5834896</strain>
    </source>
</reference>